<feature type="transmembrane region" description="Helical" evidence="1">
    <location>
        <begin position="23"/>
        <end position="49"/>
    </location>
</feature>
<dbReference type="InterPro" id="IPR031617">
    <property type="entry name" value="PelG"/>
</dbReference>
<dbReference type="STRING" id="1121324.CLIT_23c00730"/>
<feature type="transmembrane region" description="Helical" evidence="1">
    <location>
        <begin position="427"/>
        <end position="450"/>
    </location>
</feature>
<feature type="transmembrane region" description="Helical" evidence="1">
    <location>
        <begin position="61"/>
        <end position="84"/>
    </location>
</feature>
<feature type="transmembrane region" description="Helical" evidence="1">
    <location>
        <begin position="136"/>
        <end position="155"/>
    </location>
</feature>
<keyword evidence="1" id="KW-0472">Membrane</keyword>
<dbReference type="eggNOG" id="COG4267">
    <property type="taxonomic scope" value="Bacteria"/>
</dbReference>
<protein>
    <submittedName>
        <fullName evidence="2">Putative transmembrane protein</fullName>
    </submittedName>
</protein>
<accession>A0A069R9T5</accession>
<feature type="transmembrane region" description="Helical" evidence="1">
    <location>
        <begin position="345"/>
        <end position="364"/>
    </location>
</feature>
<feature type="transmembrane region" description="Helical" evidence="1">
    <location>
        <begin position="161"/>
        <end position="181"/>
    </location>
</feature>
<name>A0A069R9T5_PEPLI</name>
<dbReference type="OrthoDB" id="37830at2"/>
<feature type="transmembrane region" description="Helical" evidence="1">
    <location>
        <begin position="236"/>
        <end position="259"/>
    </location>
</feature>
<evidence type="ECO:0000313" key="2">
    <source>
        <dbReference type="EMBL" id="KDR93801.1"/>
    </source>
</evidence>
<dbReference type="Pfam" id="PF16933">
    <property type="entry name" value="PelG"/>
    <property type="match status" value="1"/>
</dbReference>
<reference evidence="2 3" key="1">
    <citation type="submission" date="2014-03" db="EMBL/GenBank/DDBJ databases">
        <title>Genome sequence of Clostridium litorale W6, DSM 5388.</title>
        <authorList>
            <person name="Poehlein A."/>
            <person name="Jagirdar A."/>
            <person name="Khonsari B."/>
            <person name="Chibani C.M."/>
            <person name="Gutierrez Gutierrez D.A."/>
            <person name="Davydova E."/>
            <person name="Alghaithi H.S."/>
            <person name="Nair K.P."/>
            <person name="Dhamotharan K."/>
            <person name="Chandran L."/>
            <person name="G W."/>
            <person name="Daniel R."/>
        </authorList>
    </citation>
    <scope>NUCLEOTIDE SEQUENCE [LARGE SCALE GENOMIC DNA]</scope>
    <source>
        <strain evidence="2 3">W6</strain>
    </source>
</reference>
<proteinExistence type="predicted"/>
<dbReference type="RefSeq" id="WP_038267617.1">
    <property type="nucleotide sequence ID" value="NZ_FSRH01000004.1"/>
</dbReference>
<dbReference type="AlphaFoldDB" id="A0A069R9T5"/>
<comment type="caution">
    <text evidence="2">The sequence shown here is derived from an EMBL/GenBank/DDBJ whole genome shotgun (WGS) entry which is preliminary data.</text>
</comment>
<keyword evidence="3" id="KW-1185">Reference proteome</keyword>
<feature type="transmembrane region" description="Helical" evidence="1">
    <location>
        <begin position="104"/>
        <end position="124"/>
    </location>
</feature>
<dbReference type="EMBL" id="JJMM01000026">
    <property type="protein sequence ID" value="KDR93801.1"/>
    <property type="molecule type" value="Genomic_DNA"/>
</dbReference>
<keyword evidence="1" id="KW-1133">Transmembrane helix</keyword>
<keyword evidence="1 2" id="KW-0812">Transmembrane</keyword>
<sequence length="495" mass="56404">MAGIGFTLKKLFEDESYSARSKAYAYSALVSAGPWIAAVVTVNIIILLSKFFLVEIAQRDLFMGTMVYSFVFSQIITAPWQLLITRYVSDRLYNREYAHIRPSLIGLSKIVFAISYIVSALYYYPKDISLEYKIMAVYLFVFISIVWILMVYLSAVKNYAIISWAYGAGGIVSIGISAILFKHPIEFARNAGASNLLLAYTLGITVTFALLLYSFLKNFESDSALEYDFIRYMDSFAALFFTGLFYTLGLWADDIIMWYSSLGVSIEEVYRYAPLYDNGVFLAYLTVIPTMILFMVSVETEFYDTYRKYFAFATKDASYDDIQSAKNEMKTCIYRNLIYIMENQTIISITCIVVAGFVFSRLGLPIIVKDIFRICTLGALCNIFILIIILILLYFEARNHALAIALSFFALNSLFTLYFLPLGVEFYGFGYFAGSFVSLCIAIVTMIIFLEELDYHTFAKQPLFESKSRGFFTRMAERLEPGRNRAPAKRRGIDA</sequence>
<feature type="transmembrane region" description="Helical" evidence="1">
    <location>
        <begin position="280"/>
        <end position="298"/>
    </location>
</feature>
<evidence type="ECO:0000256" key="1">
    <source>
        <dbReference type="SAM" id="Phobius"/>
    </source>
</evidence>
<organism evidence="2 3">
    <name type="scientific">Peptoclostridium litorale DSM 5388</name>
    <dbReference type="NCBI Taxonomy" id="1121324"/>
    <lineage>
        <taxon>Bacteria</taxon>
        <taxon>Bacillati</taxon>
        <taxon>Bacillota</taxon>
        <taxon>Clostridia</taxon>
        <taxon>Peptostreptococcales</taxon>
        <taxon>Peptoclostridiaceae</taxon>
        <taxon>Peptoclostridium</taxon>
    </lineage>
</organism>
<feature type="transmembrane region" description="Helical" evidence="1">
    <location>
        <begin position="371"/>
        <end position="395"/>
    </location>
</feature>
<evidence type="ECO:0000313" key="3">
    <source>
        <dbReference type="Proteomes" id="UP000027946"/>
    </source>
</evidence>
<feature type="transmembrane region" description="Helical" evidence="1">
    <location>
        <begin position="401"/>
        <end position="420"/>
    </location>
</feature>
<gene>
    <name evidence="2" type="ORF">CLIT_23c00730</name>
</gene>
<feature type="transmembrane region" description="Helical" evidence="1">
    <location>
        <begin position="193"/>
        <end position="216"/>
    </location>
</feature>
<dbReference type="Proteomes" id="UP000027946">
    <property type="component" value="Unassembled WGS sequence"/>
</dbReference>